<dbReference type="RefSeq" id="WP_191630401.1">
    <property type="nucleotide sequence ID" value="NZ_CABVGY010000047.1"/>
</dbReference>
<evidence type="ECO:0000313" key="1">
    <source>
        <dbReference type="EMBL" id="VVN42826.1"/>
    </source>
</evidence>
<dbReference type="Proteomes" id="UP000326729">
    <property type="component" value="Unassembled WGS sequence"/>
</dbReference>
<sequence>MTTLTRADFHERNLASAQDEARRLFGHKSILQGAWLNWVASQLYQLQPAPYASMVRRELMRLQETSEN</sequence>
<accession>A0A5E6XPD7</accession>
<dbReference type="EMBL" id="CABVGY010000047">
    <property type="protein sequence ID" value="VVN42826.1"/>
    <property type="molecule type" value="Genomic_DNA"/>
</dbReference>
<reference evidence="1 2" key="1">
    <citation type="submission" date="2019-09" db="EMBL/GenBank/DDBJ databases">
        <authorList>
            <person name="Chandra G."/>
            <person name="Truman W A."/>
        </authorList>
    </citation>
    <scope>NUCLEOTIDE SEQUENCE [LARGE SCALE GENOMIC DNA]</scope>
    <source>
        <strain evidence="1">PS659</strain>
    </source>
</reference>
<gene>
    <name evidence="1" type="ORF">PS659_05566</name>
</gene>
<evidence type="ECO:0000313" key="2">
    <source>
        <dbReference type="Proteomes" id="UP000326729"/>
    </source>
</evidence>
<organism evidence="1 2">
    <name type="scientific">Pseudomonas fluorescens</name>
    <dbReference type="NCBI Taxonomy" id="294"/>
    <lineage>
        <taxon>Bacteria</taxon>
        <taxon>Pseudomonadati</taxon>
        <taxon>Pseudomonadota</taxon>
        <taxon>Gammaproteobacteria</taxon>
        <taxon>Pseudomonadales</taxon>
        <taxon>Pseudomonadaceae</taxon>
        <taxon>Pseudomonas</taxon>
    </lineage>
</organism>
<proteinExistence type="predicted"/>
<dbReference type="AlphaFoldDB" id="A0A5E6XPD7"/>
<protein>
    <submittedName>
        <fullName evidence="1">Uncharacterized protein</fullName>
    </submittedName>
</protein>
<name>A0A5E6XPD7_PSEFL</name>